<name>A0A2I0JW29_PUNGR</name>
<gene>
    <name evidence="2" type="ORF">CRG98_019116</name>
</gene>
<dbReference type="PANTHER" id="PTHR47930:SF2">
    <property type="entry name" value="PENTATRICOPEPTIDE REPEAT PROTEIN (AFU_ORTHOLOGUE AFUA_8G04250)"/>
    <property type="match status" value="1"/>
</dbReference>
<feature type="region of interest" description="Disordered" evidence="1">
    <location>
        <begin position="1"/>
        <end position="24"/>
    </location>
</feature>
<evidence type="ECO:0000313" key="3">
    <source>
        <dbReference type="Proteomes" id="UP000233551"/>
    </source>
</evidence>
<accession>A0A2I0JW29</accession>
<dbReference type="AlphaFoldDB" id="A0A2I0JW29"/>
<protein>
    <submittedName>
        <fullName evidence="2">Uncharacterized protein</fullName>
    </submittedName>
</protein>
<feature type="compositionally biased region" description="Basic and acidic residues" evidence="1">
    <location>
        <begin position="10"/>
        <end position="24"/>
    </location>
</feature>
<dbReference type="Proteomes" id="UP000233551">
    <property type="component" value="Unassembled WGS sequence"/>
</dbReference>
<sequence length="153" mass="16940">MDVRKRRKVERTEEEREGKSSAEAREVATREAFVTPITMQAQAFGAPCLIKAYEAGVFGPVSPRASVSEQVCQNPGFLIELAREIRDLPLEEKVSAVLDKCAPFLRKGSLSSTARELCYMGLPDRALQTFSWAQKQAHPFPDDRLLASIGASK</sequence>
<dbReference type="EMBL" id="PGOL01001148">
    <property type="protein sequence ID" value="PKI60462.1"/>
    <property type="molecule type" value="Genomic_DNA"/>
</dbReference>
<evidence type="ECO:0000256" key="1">
    <source>
        <dbReference type="SAM" id="MobiDB-lite"/>
    </source>
</evidence>
<evidence type="ECO:0000313" key="2">
    <source>
        <dbReference type="EMBL" id="PKI60462.1"/>
    </source>
</evidence>
<dbReference type="PANTHER" id="PTHR47930">
    <property type="entry name" value="YALI0C12947P"/>
    <property type="match status" value="1"/>
</dbReference>
<keyword evidence="3" id="KW-1185">Reference proteome</keyword>
<proteinExistence type="predicted"/>
<dbReference type="STRING" id="22663.A0A2I0JW29"/>
<reference evidence="2 3" key="1">
    <citation type="submission" date="2017-11" db="EMBL/GenBank/DDBJ databases">
        <title>De-novo sequencing of pomegranate (Punica granatum L.) genome.</title>
        <authorList>
            <person name="Akparov Z."/>
            <person name="Amiraslanov A."/>
            <person name="Hajiyeva S."/>
            <person name="Abbasov M."/>
            <person name="Kaur K."/>
            <person name="Hamwieh A."/>
            <person name="Solovyev V."/>
            <person name="Salamov A."/>
            <person name="Braich B."/>
            <person name="Kosarev P."/>
            <person name="Mahmoud A."/>
            <person name="Hajiyev E."/>
            <person name="Babayeva S."/>
            <person name="Izzatullayeva V."/>
            <person name="Mammadov A."/>
            <person name="Mammadov A."/>
            <person name="Sharifova S."/>
            <person name="Ojaghi J."/>
            <person name="Eynullazada K."/>
            <person name="Bayramov B."/>
            <person name="Abdulazimova A."/>
            <person name="Shahmuradov I."/>
        </authorList>
    </citation>
    <scope>NUCLEOTIDE SEQUENCE [LARGE SCALE GENOMIC DNA]</scope>
    <source>
        <strain evidence="3">cv. AG2017</strain>
        <tissue evidence="2">Leaf</tissue>
    </source>
</reference>
<comment type="caution">
    <text evidence="2">The sequence shown here is derived from an EMBL/GenBank/DDBJ whole genome shotgun (WGS) entry which is preliminary data.</text>
</comment>
<organism evidence="2 3">
    <name type="scientific">Punica granatum</name>
    <name type="common">Pomegranate</name>
    <dbReference type="NCBI Taxonomy" id="22663"/>
    <lineage>
        <taxon>Eukaryota</taxon>
        <taxon>Viridiplantae</taxon>
        <taxon>Streptophyta</taxon>
        <taxon>Embryophyta</taxon>
        <taxon>Tracheophyta</taxon>
        <taxon>Spermatophyta</taxon>
        <taxon>Magnoliopsida</taxon>
        <taxon>eudicotyledons</taxon>
        <taxon>Gunneridae</taxon>
        <taxon>Pentapetalae</taxon>
        <taxon>rosids</taxon>
        <taxon>malvids</taxon>
        <taxon>Myrtales</taxon>
        <taxon>Lythraceae</taxon>
        <taxon>Punica</taxon>
    </lineage>
</organism>